<comment type="caution">
    <text evidence="2">The sequence shown here is derived from an EMBL/GenBank/DDBJ whole genome shotgun (WGS) entry which is preliminary data.</text>
</comment>
<reference evidence="2" key="2">
    <citation type="submission" date="2023-05" db="EMBL/GenBank/DDBJ databases">
        <authorList>
            <person name="Schelkunov M.I."/>
        </authorList>
    </citation>
    <scope>NUCLEOTIDE SEQUENCE</scope>
    <source>
        <strain evidence="2">Hsosn_3</strain>
        <tissue evidence="2">Leaf</tissue>
    </source>
</reference>
<protein>
    <submittedName>
        <fullName evidence="2">Uncharacterized protein</fullName>
    </submittedName>
</protein>
<organism evidence="2 3">
    <name type="scientific">Heracleum sosnowskyi</name>
    <dbReference type="NCBI Taxonomy" id="360622"/>
    <lineage>
        <taxon>Eukaryota</taxon>
        <taxon>Viridiplantae</taxon>
        <taxon>Streptophyta</taxon>
        <taxon>Embryophyta</taxon>
        <taxon>Tracheophyta</taxon>
        <taxon>Spermatophyta</taxon>
        <taxon>Magnoliopsida</taxon>
        <taxon>eudicotyledons</taxon>
        <taxon>Gunneridae</taxon>
        <taxon>Pentapetalae</taxon>
        <taxon>asterids</taxon>
        <taxon>campanulids</taxon>
        <taxon>Apiales</taxon>
        <taxon>Apiaceae</taxon>
        <taxon>Apioideae</taxon>
        <taxon>apioid superclade</taxon>
        <taxon>Tordylieae</taxon>
        <taxon>Tordyliinae</taxon>
        <taxon>Heracleum</taxon>
    </lineage>
</organism>
<reference evidence="2" key="1">
    <citation type="submission" date="2023-02" db="EMBL/GenBank/DDBJ databases">
        <title>Genome of toxic invasive species Heracleum sosnowskyi carries increased number of genes despite the absence of recent whole-genome duplications.</title>
        <authorList>
            <person name="Schelkunov M."/>
            <person name="Shtratnikova V."/>
            <person name="Makarenko M."/>
            <person name="Klepikova A."/>
            <person name="Omelchenko D."/>
            <person name="Novikova G."/>
            <person name="Obukhova E."/>
            <person name="Bogdanov V."/>
            <person name="Penin A."/>
            <person name="Logacheva M."/>
        </authorList>
    </citation>
    <scope>NUCLEOTIDE SEQUENCE</scope>
    <source>
        <strain evidence="2">Hsosn_3</strain>
        <tissue evidence="2">Leaf</tissue>
    </source>
</reference>
<dbReference type="Gene3D" id="1.20.1250.20">
    <property type="entry name" value="MFS general substrate transporter like domains"/>
    <property type="match status" value="1"/>
</dbReference>
<dbReference type="InterPro" id="IPR036259">
    <property type="entry name" value="MFS_trans_sf"/>
</dbReference>
<dbReference type="Proteomes" id="UP001237642">
    <property type="component" value="Unassembled WGS sequence"/>
</dbReference>
<evidence type="ECO:0000256" key="1">
    <source>
        <dbReference type="ARBA" id="ARBA00044504"/>
    </source>
</evidence>
<accession>A0AAD8MKV4</accession>
<dbReference type="EMBL" id="JAUIZM010000007">
    <property type="protein sequence ID" value="KAK1375813.1"/>
    <property type="molecule type" value="Genomic_DNA"/>
</dbReference>
<comment type="similarity">
    <text evidence="1">Belongs to the major facilitator superfamily. Phosphate:H(+) symporter (TC 2.A.1.9) family.</text>
</comment>
<dbReference type="PANTHER" id="PTHR11654">
    <property type="entry name" value="OLIGOPEPTIDE TRANSPORTER-RELATED"/>
    <property type="match status" value="1"/>
</dbReference>
<evidence type="ECO:0000313" key="3">
    <source>
        <dbReference type="Proteomes" id="UP001237642"/>
    </source>
</evidence>
<keyword evidence="3" id="KW-1185">Reference proteome</keyword>
<gene>
    <name evidence="2" type="ORF">POM88_032006</name>
</gene>
<sequence length="142" mass="15695">MLWSTTIIPQARPCTCIKSSSSCSSSTAIQVSYLCCSFVIMSTGSGGIRASSVAFGTDQLKLRDSLKNSVPVERFLNKACIIRFPQQYSSADEINLESWNVCTVDQVEDFKDEFYFSEFPRSMSCIALTLRGLGIIFVDSGR</sequence>
<evidence type="ECO:0000313" key="2">
    <source>
        <dbReference type="EMBL" id="KAK1375813.1"/>
    </source>
</evidence>
<name>A0AAD8MKV4_9APIA</name>
<proteinExistence type="inferred from homology"/>
<dbReference type="AlphaFoldDB" id="A0AAD8MKV4"/>